<comment type="caution">
    <text evidence="5">The sequence shown here is derived from an EMBL/GenBank/DDBJ whole genome shotgun (WGS) entry which is preliminary data.</text>
</comment>
<dbReference type="InterPro" id="IPR025110">
    <property type="entry name" value="AMP-bd_C"/>
</dbReference>
<comment type="similarity">
    <text evidence="1">Belongs to the ATP-dependent AMP-binding enzyme family.</text>
</comment>
<accession>A0AA43QVI8</accession>
<evidence type="ECO:0000256" key="2">
    <source>
        <dbReference type="ARBA" id="ARBA00022598"/>
    </source>
</evidence>
<evidence type="ECO:0000256" key="3">
    <source>
        <dbReference type="SAM" id="MobiDB-lite"/>
    </source>
</evidence>
<evidence type="ECO:0000313" key="5">
    <source>
        <dbReference type="EMBL" id="MDI1491090.1"/>
    </source>
</evidence>
<protein>
    <recommendedName>
        <fullName evidence="4">AMP-binding enzyme C-terminal domain-containing protein</fullName>
    </recommendedName>
</protein>
<dbReference type="PANTHER" id="PTHR24096">
    <property type="entry name" value="LONG-CHAIN-FATTY-ACID--COA LIGASE"/>
    <property type="match status" value="1"/>
</dbReference>
<evidence type="ECO:0000256" key="1">
    <source>
        <dbReference type="ARBA" id="ARBA00006432"/>
    </source>
</evidence>
<gene>
    <name evidence="5" type="ORF">OHK93_002296</name>
</gene>
<proteinExistence type="inferred from homology"/>
<feature type="domain" description="AMP-binding enzyme C-terminal" evidence="4">
    <location>
        <begin position="55"/>
        <end position="132"/>
    </location>
</feature>
<sequence length="261" mass="28006">MQGYLDNPEATNETIDKEGWLVTGDMAYRYHNKYYIVDREKEMIKVRGWQISPAELEAQLLLHTSIKDAAVIGIPSPEGDSELPRAYVVYGPGANVSESEIRTYMSAHLAKYKSLDGGVRSIDTIPKNSTGKILRKDLRDLATAEAEYEQRLTVMATRSGEGGAIVAAPLTDESDQSTSSDLDGKGAGHNHRPYSFASDSSVSSAGVGAKDESGSIESNDSISTLKVQPVKPYGIDGRRATSIGEAGSIEATTISFLGIAV</sequence>
<evidence type="ECO:0000259" key="4">
    <source>
        <dbReference type="Pfam" id="PF13193"/>
    </source>
</evidence>
<organism evidence="5 6">
    <name type="scientific">Ramalina farinacea</name>
    <dbReference type="NCBI Taxonomy" id="258253"/>
    <lineage>
        <taxon>Eukaryota</taxon>
        <taxon>Fungi</taxon>
        <taxon>Dikarya</taxon>
        <taxon>Ascomycota</taxon>
        <taxon>Pezizomycotina</taxon>
        <taxon>Lecanoromycetes</taxon>
        <taxon>OSLEUM clade</taxon>
        <taxon>Lecanoromycetidae</taxon>
        <taxon>Lecanorales</taxon>
        <taxon>Lecanorineae</taxon>
        <taxon>Ramalinaceae</taxon>
        <taxon>Ramalina</taxon>
    </lineage>
</organism>
<dbReference type="PANTHER" id="PTHR24096:SF149">
    <property type="entry name" value="AMP-BINDING DOMAIN-CONTAINING PROTEIN-RELATED"/>
    <property type="match status" value="1"/>
</dbReference>
<dbReference type="Gene3D" id="2.30.38.10">
    <property type="entry name" value="Luciferase, Domain 3"/>
    <property type="match status" value="1"/>
</dbReference>
<keyword evidence="2" id="KW-0436">Ligase</keyword>
<dbReference type="InterPro" id="IPR045851">
    <property type="entry name" value="AMP-bd_C_sf"/>
</dbReference>
<dbReference type="EMBL" id="JAPUFD010000013">
    <property type="protein sequence ID" value="MDI1491090.1"/>
    <property type="molecule type" value="Genomic_DNA"/>
</dbReference>
<keyword evidence="6" id="KW-1185">Reference proteome</keyword>
<dbReference type="Pfam" id="PF13193">
    <property type="entry name" value="AMP-binding_C"/>
    <property type="match status" value="1"/>
</dbReference>
<evidence type="ECO:0000313" key="6">
    <source>
        <dbReference type="Proteomes" id="UP001161017"/>
    </source>
</evidence>
<name>A0AA43QVI8_9LECA</name>
<dbReference type="Gene3D" id="3.30.300.30">
    <property type="match status" value="1"/>
</dbReference>
<dbReference type="AlphaFoldDB" id="A0AA43QVI8"/>
<dbReference type="GO" id="GO:0016405">
    <property type="term" value="F:CoA-ligase activity"/>
    <property type="evidence" value="ECO:0007669"/>
    <property type="project" value="TreeGrafter"/>
</dbReference>
<dbReference type="SUPFAM" id="SSF56801">
    <property type="entry name" value="Acetyl-CoA synthetase-like"/>
    <property type="match status" value="1"/>
</dbReference>
<dbReference type="Proteomes" id="UP001161017">
    <property type="component" value="Unassembled WGS sequence"/>
</dbReference>
<feature type="compositionally biased region" description="Low complexity" evidence="3">
    <location>
        <begin position="195"/>
        <end position="208"/>
    </location>
</feature>
<feature type="region of interest" description="Disordered" evidence="3">
    <location>
        <begin position="167"/>
        <end position="223"/>
    </location>
</feature>
<reference evidence="5" key="1">
    <citation type="journal article" date="2023" name="Genome Biol. Evol.">
        <title>First Whole Genome Sequence and Flow Cytometry Genome Size Data for the Lichen-Forming Fungus Ramalina farinacea (Ascomycota).</title>
        <authorList>
            <person name="Llewellyn T."/>
            <person name="Mian S."/>
            <person name="Hill R."/>
            <person name="Leitch I.J."/>
            <person name="Gaya E."/>
        </authorList>
    </citation>
    <scope>NUCLEOTIDE SEQUENCE</scope>
    <source>
        <strain evidence="5">LIQ254RAFAR</strain>
    </source>
</reference>